<feature type="transmembrane region" description="Helical" evidence="2">
    <location>
        <begin position="103"/>
        <end position="125"/>
    </location>
</feature>
<evidence type="ECO:0000313" key="4">
    <source>
        <dbReference type="Proteomes" id="UP001152320"/>
    </source>
</evidence>
<feature type="transmembrane region" description="Helical" evidence="2">
    <location>
        <begin position="79"/>
        <end position="97"/>
    </location>
</feature>
<dbReference type="AlphaFoldDB" id="A0A9Q1H0Q9"/>
<dbReference type="EMBL" id="JAIZAY010000015">
    <property type="protein sequence ID" value="KAJ8028455.1"/>
    <property type="molecule type" value="Genomic_DNA"/>
</dbReference>
<dbReference type="Proteomes" id="UP001152320">
    <property type="component" value="Chromosome 15"/>
</dbReference>
<comment type="caution">
    <text evidence="3">The sequence shown here is derived from an EMBL/GenBank/DDBJ whole genome shotgun (WGS) entry which is preliminary data.</text>
</comment>
<proteinExistence type="predicted"/>
<feature type="transmembrane region" description="Helical" evidence="2">
    <location>
        <begin position="175"/>
        <end position="194"/>
    </location>
</feature>
<keyword evidence="2" id="KW-1133">Transmembrane helix</keyword>
<organism evidence="3 4">
    <name type="scientific">Holothuria leucospilota</name>
    <name type="common">Black long sea cucumber</name>
    <name type="synonym">Mertensiothuria leucospilota</name>
    <dbReference type="NCBI Taxonomy" id="206669"/>
    <lineage>
        <taxon>Eukaryota</taxon>
        <taxon>Metazoa</taxon>
        <taxon>Echinodermata</taxon>
        <taxon>Eleutherozoa</taxon>
        <taxon>Echinozoa</taxon>
        <taxon>Holothuroidea</taxon>
        <taxon>Aspidochirotacea</taxon>
        <taxon>Aspidochirotida</taxon>
        <taxon>Holothuriidae</taxon>
        <taxon>Holothuria</taxon>
    </lineage>
</organism>
<feature type="transmembrane region" description="Helical" evidence="2">
    <location>
        <begin position="137"/>
        <end position="163"/>
    </location>
</feature>
<feature type="transmembrane region" description="Helical" evidence="2">
    <location>
        <begin position="48"/>
        <end position="67"/>
    </location>
</feature>
<evidence type="ECO:0000256" key="2">
    <source>
        <dbReference type="SAM" id="Phobius"/>
    </source>
</evidence>
<reference evidence="3" key="1">
    <citation type="submission" date="2021-10" db="EMBL/GenBank/DDBJ databases">
        <title>Tropical sea cucumber genome reveals ecological adaptation and Cuvierian tubules defense mechanism.</title>
        <authorList>
            <person name="Chen T."/>
        </authorList>
    </citation>
    <scope>NUCLEOTIDE SEQUENCE</scope>
    <source>
        <strain evidence="3">Nanhai2018</strain>
        <tissue evidence="3">Muscle</tissue>
    </source>
</reference>
<evidence type="ECO:0000313" key="3">
    <source>
        <dbReference type="EMBL" id="KAJ8028455.1"/>
    </source>
</evidence>
<evidence type="ECO:0000256" key="1">
    <source>
        <dbReference type="SAM" id="MobiDB-lite"/>
    </source>
</evidence>
<accession>A0A9Q1H0Q9</accession>
<name>A0A9Q1H0Q9_HOLLE</name>
<keyword evidence="2" id="KW-0812">Transmembrane</keyword>
<gene>
    <name evidence="3" type="ORF">HOLleu_30688</name>
</gene>
<feature type="transmembrane region" description="Helical" evidence="2">
    <location>
        <begin position="15"/>
        <end position="36"/>
    </location>
</feature>
<feature type="region of interest" description="Disordered" evidence="1">
    <location>
        <begin position="267"/>
        <end position="305"/>
    </location>
</feature>
<keyword evidence="4" id="KW-1185">Reference proteome</keyword>
<dbReference type="OrthoDB" id="10069711at2759"/>
<sequence>MVYKYTDRYYKKHSYFDTIVFTCIVLDAFILTFTTFPLQSPFTGHIPLVDIYFLTAVCGVRVFLLCRDLSLLRSTRTKIAKTVVHVVFLIVLGNVIVLGECGIMAIMLITCEGDVIIINVGTLLRQLGYKGTSCYRVTMFVGCYASIAFRAIVPLGLLFVSIVNGQPFQMQHHSMVIFFVGLVVYGIVNTWQVNSSVSRICKKKPRVIEVPYAHFVQEVDDSLKDEENEIPPSYQEACHPDLAVVSAPVAAAGSDNQAIDIERMQDYRGTQAAEAESRPSTDISGIILQGLDEGPPHYPSTISDV</sequence>
<keyword evidence="2" id="KW-0472">Membrane</keyword>
<protein>
    <submittedName>
        <fullName evidence="3">Uncharacterized protein</fullName>
    </submittedName>
</protein>